<dbReference type="EC" id="2.5.1.61" evidence="4"/>
<evidence type="ECO:0000313" key="13">
    <source>
        <dbReference type="Proteomes" id="UP000799779"/>
    </source>
</evidence>
<name>A0A6A5WFK4_9PLEO</name>
<keyword evidence="6" id="KW-0350">Heme biosynthesis</keyword>
<evidence type="ECO:0000256" key="1">
    <source>
        <dbReference type="ARBA" id="ARBA00001916"/>
    </source>
</evidence>
<dbReference type="UniPathway" id="UPA00251">
    <property type="reaction ID" value="UER00319"/>
</dbReference>
<reference evidence="12" key="1">
    <citation type="journal article" date="2020" name="Stud. Mycol.">
        <title>101 Dothideomycetes genomes: a test case for predicting lifestyles and emergence of pathogens.</title>
        <authorList>
            <person name="Haridas S."/>
            <person name="Albert R."/>
            <person name="Binder M."/>
            <person name="Bloem J."/>
            <person name="Labutti K."/>
            <person name="Salamov A."/>
            <person name="Andreopoulos B."/>
            <person name="Baker S."/>
            <person name="Barry K."/>
            <person name="Bills G."/>
            <person name="Bluhm B."/>
            <person name="Cannon C."/>
            <person name="Castanera R."/>
            <person name="Culley D."/>
            <person name="Daum C."/>
            <person name="Ezra D."/>
            <person name="Gonzalez J."/>
            <person name="Henrissat B."/>
            <person name="Kuo A."/>
            <person name="Liang C."/>
            <person name="Lipzen A."/>
            <person name="Lutzoni F."/>
            <person name="Magnuson J."/>
            <person name="Mondo S."/>
            <person name="Nolan M."/>
            <person name="Ohm R."/>
            <person name="Pangilinan J."/>
            <person name="Park H.-J."/>
            <person name="Ramirez L."/>
            <person name="Alfaro M."/>
            <person name="Sun H."/>
            <person name="Tritt A."/>
            <person name="Yoshinaga Y."/>
            <person name="Zwiers L.-H."/>
            <person name="Turgeon B."/>
            <person name="Goodwin S."/>
            <person name="Spatafora J."/>
            <person name="Crous P."/>
            <person name="Grigoriev I."/>
        </authorList>
    </citation>
    <scope>NUCLEOTIDE SEQUENCE</scope>
    <source>
        <strain evidence="12">CBS 123094</strain>
    </source>
</reference>
<evidence type="ECO:0000256" key="5">
    <source>
        <dbReference type="ARBA" id="ARBA00022679"/>
    </source>
</evidence>
<evidence type="ECO:0000256" key="6">
    <source>
        <dbReference type="ARBA" id="ARBA00023133"/>
    </source>
</evidence>
<evidence type="ECO:0000256" key="7">
    <source>
        <dbReference type="ARBA" id="ARBA00023244"/>
    </source>
</evidence>
<dbReference type="PANTHER" id="PTHR11557">
    <property type="entry name" value="PORPHOBILINOGEN DEAMINASE"/>
    <property type="match status" value="1"/>
</dbReference>
<dbReference type="InterPro" id="IPR022418">
    <property type="entry name" value="Porphobilinogen_deaminase_C"/>
</dbReference>
<evidence type="ECO:0000256" key="8">
    <source>
        <dbReference type="ARBA" id="ARBA00030685"/>
    </source>
</evidence>
<dbReference type="FunFam" id="3.40.190.10:FF:000005">
    <property type="entry name" value="Porphobilinogen deaminase"/>
    <property type="match status" value="1"/>
</dbReference>
<dbReference type="Gene3D" id="3.40.190.10">
    <property type="entry name" value="Periplasmic binding protein-like II"/>
    <property type="match status" value="2"/>
</dbReference>
<dbReference type="InterPro" id="IPR022419">
    <property type="entry name" value="Porphobilin_deaminase_cofac_BS"/>
</dbReference>
<feature type="domain" description="Porphobilinogen deaminase C-terminal" evidence="11">
    <location>
        <begin position="248"/>
        <end position="272"/>
    </location>
</feature>
<evidence type="ECO:0000256" key="2">
    <source>
        <dbReference type="ARBA" id="ARBA00004735"/>
    </source>
</evidence>
<keyword evidence="7" id="KW-0627">Porphyrin biosynthesis</keyword>
<dbReference type="SUPFAM" id="SSF54782">
    <property type="entry name" value="Porphobilinogen deaminase (hydroxymethylbilane synthase), C-terminal domain"/>
    <property type="match status" value="1"/>
</dbReference>
<sequence>MASETLTSPVTQSATINIGTRRSALAQIQARAVERALKDAYPSRTFNICAVNVQGDKDKVTPLQQLSQGENAKSLWTGELETMLEDGGLDMIVHCLKDMPTQLPDDLALGAILDREDPSDALIISPKLPKDTTLATLPQGSTIGTSSIRRAAQLRRLLPHLQFADLRGNVGTRLAKLDAEDSPYSAIILATAGLKRMGLDGRIAQYLRSGTGGMLHAVGQGALAIEIRRNDEATKDMLKTINCERTARACSAERALLRALEGGCSVPIGVETLWRGGKGPGVGLVPPMSYDKDGNLVDDGTTPLEDQELVLKALVVSVDGKDAVEYEARRKVNSVAEAEVLGRDVAKVLVEKGADKILEKISIEKQWAAKKQLEQLKSSAS</sequence>
<accession>A0A6A5WFK4</accession>
<evidence type="ECO:0000256" key="4">
    <source>
        <dbReference type="ARBA" id="ARBA00012655"/>
    </source>
</evidence>
<dbReference type="InterPro" id="IPR000860">
    <property type="entry name" value="HemC"/>
</dbReference>
<dbReference type="OrthoDB" id="564646at2759"/>
<organism evidence="12 13">
    <name type="scientific">Amniculicola lignicola CBS 123094</name>
    <dbReference type="NCBI Taxonomy" id="1392246"/>
    <lineage>
        <taxon>Eukaryota</taxon>
        <taxon>Fungi</taxon>
        <taxon>Dikarya</taxon>
        <taxon>Ascomycota</taxon>
        <taxon>Pezizomycotina</taxon>
        <taxon>Dothideomycetes</taxon>
        <taxon>Pleosporomycetidae</taxon>
        <taxon>Pleosporales</taxon>
        <taxon>Amniculicolaceae</taxon>
        <taxon>Amniculicola</taxon>
    </lineage>
</organism>
<dbReference type="Gene3D" id="3.30.160.40">
    <property type="entry name" value="Porphobilinogen deaminase, C-terminal domain"/>
    <property type="match status" value="1"/>
</dbReference>
<dbReference type="InterPro" id="IPR022417">
    <property type="entry name" value="Porphobilin_deaminase_N"/>
</dbReference>
<evidence type="ECO:0000256" key="9">
    <source>
        <dbReference type="ARBA" id="ARBA00033064"/>
    </source>
</evidence>
<dbReference type="NCBIfam" id="TIGR00212">
    <property type="entry name" value="hemC"/>
    <property type="match status" value="1"/>
</dbReference>
<evidence type="ECO:0000259" key="11">
    <source>
        <dbReference type="Pfam" id="PF03900"/>
    </source>
</evidence>
<dbReference type="PANTHER" id="PTHR11557:SF0">
    <property type="entry name" value="PORPHOBILINOGEN DEAMINASE"/>
    <property type="match status" value="1"/>
</dbReference>
<dbReference type="PRINTS" id="PR00151">
    <property type="entry name" value="PORPHBDMNASE"/>
</dbReference>
<dbReference type="PROSITE" id="PS00533">
    <property type="entry name" value="PORPHOBILINOGEN_DEAM"/>
    <property type="match status" value="1"/>
</dbReference>
<keyword evidence="5" id="KW-0808">Transferase</keyword>
<keyword evidence="13" id="KW-1185">Reference proteome</keyword>
<evidence type="ECO:0000259" key="10">
    <source>
        <dbReference type="Pfam" id="PF01379"/>
    </source>
</evidence>
<dbReference type="GO" id="GO:0006782">
    <property type="term" value="P:protoporphyrinogen IX biosynthetic process"/>
    <property type="evidence" value="ECO:0007669"/>
    <property type="project" value="UniProtKB-UniPathway"/>
</dbReference>
<dbReference type="GO" id="GO:0005737">
    <property type="term" value="C:cytoplasm"/>
    <property type="evidence" value="ECO:0007669"/>
    <property type="project" value="TreeGrafter"/>
</dbReference>
<dbReference type="AlphaFoldDB" id="A0A6A5WFK4"/>
<dbReference type="GO" id="GO:0004418">
    <property type="term" value="F:hydroxymethylbilane synthase activity"/>
    <property type="evidence" value="ECO:0007669"/>
    <property type="project" value="UniProtKB-EC"/>
</dbReference>
<dbReference type="Pfam" id="PF01379">
    <property type="entry name" value="Porphobil_deam"/>
    <property type="match status" value="1"/>
</dbReference>
<dbReference type="SUPFAM" id="SSF53850">
    <property type="entry name" value="Periplasmic binding protein-like II"/>
    <property type="match status" value="1"/>
</dbReference>
<comment type="similarity">
    <text evidence="3">Belongs to the HMBS family.</text>
</comment>
<protein>
    <recommendedName>
        <fullName evidence="4">hydroxymethylbilane synthase</fullName>
        <ecNumber evidence="4">2.5.1.61</ecNumber>
    </recommendedName>
    <alternativeName>
        <fullName evidence="9">Hydroxymethylbilane synthase</fullName>
    </alternativeName>
    <alternativeName>
        <fullName evidence="8">Pre-uroporphyrinogen synthase</fullName>
    </alternativeName>
</protein>
<feature type="domain" description="Porphobilinogen deaminase N-terminal" evidence="10">
    <location>
        <begin position="16"/>
        <end position="235"/>
    </location>
</feature>
<dbReference type="Proteomes" id="UP000799779">
    <property type="component" value="Unassembled WGS sequence"/>
</dbReference>
<proteinExistence type="inferred from homology"/>
<gene>
    <name evidence="12" type="ORF">P154DRAFT_522931</name>
</gene>
<dbReference type="EMBL" id="ML977592">
    <property type="protein sequence ID" value="KAF1999838.1"/>
    <property type="molecule type" value="Genomic_DNA"/>
</dbReference>
<comment type="cofactor">
    <cofactor evidence="1">
        <name>dipyrromethane</name>
        <dbReference type="ChEBI" id="CHEBI:60342"/>
    </cofactor>
</comment>
<evidence type="ECO:0000313" key="12">
    <source>
        <dbReference type="EMBL" id="KAF1999838.1"/>
    </source>
</evidence>
<dbReference type="InterPro" id="IPR036803">
    <property type="entry name" value="Porphobilinogen_deaminase_C_sf"/>
</dbReference>
<evidence type="ECO:0000256" key="3">
    <source>
        <dbReference type="ARBA" id="ARBA00005638"/>
    </source>
</evidence>
<dbReference type="Pfam" id="PF03900">
    <property type="entry name" value="Porphobil_deamC"/>
    <property type="match status" value="1"/>
</dbReference>
<comment type="pathway">
    <text evidence="2">Porphyrin-containing compound metabolism; protoporphyrin-IX biosynthesis; coproporphyrinogen-III from 5-aminolevulinate: step 2/4.</text>
</comment>